<dbReference type="EMBL" id="WBZC01000003">
    <property type="protein sequence ID" value="KAB3539057.1"/>
    <property type="molecule type" value="Genomic_DNA"/>
</dbReference>
<dbReference type="EC" id="3.7.1.12" evidence="4"/>
<gene>
    <name evidence="4" type="primary">cbiG</name>
    <name evidence="4" type="ORF">F8154_01095</name>
</gene>
<dbReference type="OrthoDB" id="9781023at2"/>
<evidence type="ECO:0000313" key="4">
    <source>
        <dbReference type="EMBL" id="KAB3539057.1"/>
    </source>
</evidence>
<dbReference type="Gene3D" id="3.30.420.180">
    <property type="entry name" value="CobE/GbiG C-terminal domain"/>
    <property type="match status" value="1"/>
</dbReference>
<proteinExistence type="predicted"/>
<evidence type="ECO:0000259" key="1">
    <source>
        <dbReference type="Pfam" id="PF01890"/>
    </source>
</evidence>
<feature type="domain" description="Cobalamin synthesis G N-terminal" evidence="2">
    <location>
        <begin position="49"/>
        <end position="129"/>
    </location>
</feature>
<dbReference type="RefSeq" id="WP_151859736.1">
    <property type="nucleotide sequence ID" value="NZ_WBZC01000003.1"/>
</dbReference>
<dbReference type="PANTHER" id="PTHR37477:SF1">
    <property type="entry name" value="COBALT-PRECORRIN-5A HYDROLASE"/>
    <property type="match status" value="1"/>
</dbReference>
<reference evidence="4 5" key="1">
    <citation type="submission" date="2019-10" db="EMBL/GenBank/DDBJ databases">
        <title>Alkaliphilus serpentinus sp. nov. and Alkaliphilus pronyensis sp. nov., two novel anaerobic alkaliphilic species isolated from the serpentinized-hosted hydrothermal field of the Prony Bay (New Caledonia).</title>
        <authorList>
            <person name="Postec A."/>
        </authorList>
    </citation>
    <scope>NUCLEOTIDE SEQUENCE [LARGE SCALE GENOMIC DNA]</scope>
    <source>
        <strain evidence="4 5">LacV</strain>
    </source>
</reference>
<dbReference type="SUPFAM" id="SSF159672">
    <property type="entry name" value="CbiG N-terminal domain-like"/>
    <property type="match status" value="1"/>
</dbReference>
<dbReference type="InterPro" id="IPR021744">
    <property type="entry name" value="CbiG_N"/>
</dbReference>
<name>A0A6I0FIW7_9FIRM</name>
<dbReference type="Pfam" id="PF11760">
    <property type="entry name" value="CbiG_N"/>
    <property type="match status" value="1"/>
</dbReference>
<protein>
    <submittedName>
        <fullName evidence="4">Cobalt-precorrin 5A hydrolase</fullName>
        <ecNumber evidence="4">3.7.1.12</ecNumber>
    </submittedName>
</protein>
<dbReference type="Gene3D" id="3.40.50.11220">
    <property type="match status" value="1"/>
</dbReference>
<dbReference type="PANTHER" id="PTHR37477">
    <property type="entry name" value="COBALT-PRECORRIN-5A HYDROLASE"/>
    <property type="match status" value="1"/>
</dbReference>
<dbReference type="Pfam" id="PF01890">
    <property type="entry name" value="CbiG_C"/>
    <property type="match status" value="1"/>
</dbReference>
<dbReference type="GO" id="GO:0043779">
    <property type="term" value="F:cobalt-precorrin-5A acetaldehyde-lyase activity"/>
    <property type="evidence" value="ECO:0007669"/>
    <property type="project" value="UniProtKB-EC"/>
</dbReference>
<dbReference type="SUPFAM" id="SSF159664">
    <property type="entry name" value="CobE/GbiG C-terminal domain-like"/>
    <property type="match status" value="1"/>
</dbReference>
<dbReference type="GO" id="GO:0009236">
    <property type="term" value="P:cobalamin biosynthetic process"/>
    <property type="evidence" value="ECO:0007669"/>
    <property type="project" value="InterPro"/>
</dbReference>
<keyword evidence="5" id="KW-1185">Reference proteome</keyword>
<dbReference type="InterPro" id="IPR052553">
    <property type="entry name" value="CbiG_hydrolase"/>
</dbReference>
<dbReference type="InterPro" id="IPR002750">
    <property type="entry name" value="CobE/GbiG_C"/>
</dbReference>
<dbReference type="InterPro" id="IPR038029">
    <property type="entry name" value="GbiG_N_sf"/>
</dbReference>
<accession>A0A6I0FIW7</accession>
<evidence type="ECO:0000259" key="3">
    <source>
        <dbReference type="Pfam" id="PF11761"/>
    </source>
</evidence>
<evidence type="ECO:0000259" key="2">
    <source>
        <dbReference type="Pfam" id="PF11760"/>
    </source>
</evidence>
<dbReference type="NCBIfam" id="NF004466">
    <property type="entry name" value="PRK05788.1-4"/>
    <property type="match status" value="1"/>
</dbReference>
<feature type="domain" description="CobE/GbiG C-terminal" evidence="1">
    <location>
        <begin position="220"/>
        <end position="337"/>
    </location>
</feature>
<organism evidence="4 5">
    <name type="scientific">Alkaliphilus pronyensis</name>
    <dbReference type="NCBI Taxonomy" id="1482732"/>
    <lineage>
        <taxon>Bacteria</taxon>
        <taxon>Bacillati</taxon>
        <taxon>Bacillota</taxon>
        <taxon>Clostridia</taxon>
        <taxon>Peptostreptococcales</taxon>
        <taxon>Natronincolaceae</taxon>
        <taxon>Alkaliphilus</taxon>
    </lineage>
</organism>
<dbReference type="InterPro" id="IPR036518">
    <property type="entry name" value="CobE/GbiG_C_sf"/>
</dbReference>
<dbReference type="Pfam" id="PF11761">
    <property type="entry name" value="CbiG_mid"/>
    <property type="match status" value="1"/>
</dbReference>
<keyword evidence="4" id="KW-0378">Hydrolase</keyword>
<dbReference type="AlphaFoldDB" id="A0A6I0FIW7"/>
<comment type="caution">
    <text evidence="4">The sequence shown here is derived from an EMBL/GenBank/DDBJ whole genome shotgun (WGS) entry which is preliminary data.</text>
</comment>
<dbReference type="InterPro" id="IPR021745">
    <property type="entry name" value="CbiG_mid"/>
</dbReference>
<feature type="domain" description="Cobalamin biosynthesis central region" evidence="3">
    <location>
        <begin position="134"/>
        <end position="217"/>
    </location>
</feature>
<evidence type="ECO:0000313" key="5">
    <source>
        <dbReference type="Proteomes" id="UP000432715"/>
    </source>
</evidence>
<sequence>MSWAIITLTKGGLYKAKEIKRQISPADIYTLPKWKEENTEAIEGSFGDFVGDIFHKYDILLFIMATGIVVRAIARYIDNKTVDPAILVMDEKGKHVISLLSGHIGGGNEAALYLSEKIGATAVITTASDVNDSIAVDTLAVKLGCYIDSMEEAKEITAKIVNKERVGILSDVRVDISLPSNIIRFTEYHNSLDFDGVIYITSKTNIDLSHPYVQLIPKRIVVGIGCKKGISGDRIVNAIKLALDRYKLHHRSIKTIATIDIKQKEKGIIEAADFFDVALTIIEKNEIKKIENKFQQSKFVMNAIEVGAVCEPCGYLASSRGKCIMKKTSFDGITLSLWEEA</sequence>
<dbReference type="Proteomes" id="UP000432715">
    <property type="component" value="Unassembled WGS sequence"/>
</dbReference>